<reference evidence="3 4" key="1">
    <citation type="journal article" date="2012" name="J. Bacteriol.">
        <title>Genome Sequence of the Pattern-Forming Social Bacterium Paenibacillus dendritiformis C454 Chiral Morphotype.</title>
        <authorList>
            <person name="Sirota-Madi A."/>
            <person name="Olender T."/>
            <person name="Helman Y."/>
            <person name="Brainis I."/>
            <person name="Finkelshtein A."/>
            <person name="Roth D."/>
            <person name="Hagai E."/>
            <person name="Leshkowitz D."/>
            <person name="Brodsky L."/>
            <person name="Galatenko V."/>
            <person name="Nikolaev V."/>
            <person name="Gutnick D.L."/>
            <person name="Lancet D."/>
            <person name="Ben-Jacob E."/>
        </authorList>
    </citation>
    <scope>NUCLEOTIDE SEQUENCE [LARGE SCALE GENOMIC DNA]</scope>
    <source>
        <strain evidence="3 4">C454</strain>
    </source>
</reference>
<comment type="similarity">
    <text evidence="1">Belongs to the AHA1 family.</text>
</comment>
<dbReference type="SUPFAM" id="SSF55961">
    <property type="entry name" value="Bet v1-like"/>
    <property type="match status" value="1"/>
</dbReference>
<dbReference type="PATRIC" id="fig|1131935.3.peg.3198"/>
<name>H3SHQ8_9BACL</name>
<dbReference type="OrthoDB" id="2364866at2"/>
<evidence type="ECO:0000313" key="4">
    <source>
        <dbReference type="Proteomes" id="UP000003900"/>
    </source>
</evidence>
<dbReference type="Pfam" id="PF08327">
    <property type="entry name" value="AHSA1"/>
    <property type="match status" value="1"/>
</dbReference>
<dbReference type="AlphaFoldDB" id="H3SHQ8"/>
<dbReference type="STRING" id="1131935.PDENDC454_15377"/>
<gene>
    <name evidence="3" type="ORF">PDENDC454_15377</name>
</gene>
<dbReference type="CDD" id="cd08901">
    <property type="entry name" value="SRPBCC_CalC_Aha1-like_8"/>
    <property type="match status" value="1"/>
</dbReference>
<dbReference type="RefSeq" id="WP_006677570.1">
    <property type="nucleotide sequence ID" value="NZ_AHKH01000039.1"/>
</dbReference>
<keyword evidence="4" id="KW-1185">Reference proteome</keyword>
<dbReference type="InterPro" id="IPR023393">
    <property type="entry name" value="START-like_dom_sf"/>
</dbReference>
<evidence type="ECO:0000313" key="3">
    <source>
        <dbReference type="EMBL" id="EHQ61382.1"/>
    </source>
</evidence>
<sequence length="155" mass="17489">MLTLSEVPIVKAEMLIRKPVEEVFEAFVDPAITTQFWFSKSSGRLEAGKRVRWEWEMYGVSDDIRVKAIETNKRIQIEWSDGTEVEWTFEPRTDNHTFVATLNSGFTGSGDNIVNQAIDSMGGYTMVLCGLKALLEHNIVLNLVADKAPDAHVNR</sequence>
<accession>H3SHQ8</accession>
<dbReference type="InterPro" id="IPR013538">
    <property type="entry name" value="ASHA1/2-like_C"/>
</dbReference>
<evidence type="ECO:0000259" key="2">
    <source>
        <dbReference type="Pfam" id="PF08327"/>
    </source>
</evidence>
<protein>
    <submittedName>
        <fullName evidence="3">Activator of Hsp90 ATPase 1 family protein</fullName>
    </submittedName>
</protein>
<evidence type="ECO:0000256" key="1">
    <source>
        <dbReference type="ARBA" id="ARBA00006817"/>
    </source>
</evidence>
<feature type="domain" description="Activator of Hsp90 ATPase homologue 1/2-like C-terminal" evidence="2">
    <location>
        <begin position="19"/>
        <end position="136"/>
    </location>
</feature>
<dbReference type="EMBL" id="AHKH01000039">
    <property type="protein sequence ID" value="EHQ61382.1"/>
    <property type="molecule type" value="Genomic_DNA"/>
</dbReference>
<proteinExistence type="inferred from homology"/>
<organism evidence="3 4">
    <name type="scientific">Paenibacillus dendritiformis C454</name>
    <dbReference type="NCBI Taxonomy" id="1131935"/>
    <lineage>
        <taxon>Bacteria</taxon>
        <taxon>Bacillati</taxon>
        <taxon>Bacillota</taxon>
        <taxon>Bacilli</taxon>
        <taxon>Bacillales</taxon>
        <taxon>Paenibacillaceae</taxon>
        <taxon>Paenibacillus</taxon>
    </lineage>
</organism>
<comment type="caution">
    <text evidence="3">The sequence shown here is derived from an EMBL/GenBank/DDBJ whole genome shotgun (WGS) entry which is preliminary data.</text>
</comment>
<dbReference type="Gene3D" id="3.30.530.20">
    <property type="match status" value="1"/>
</dbReference>
<dbReference type="Proteomes" id="UP000003900">
    <property type="component" value="Unassembled WGS sequence"/>
</dbReference>